<proteinExistence type="predicted"/>
<dbReference type="EMBL" id="JFHN01000053">
    <property type="protein sequence ID" value="EXU75057.1"/>
    <property type="molecule type" value="Genomic_DNA"/>
</dbReference>
<protein>
    <submittedName>
        <fullName evidence="1">Uncharacterized protein</fullName>
    </submittedName>
</protein>
<evidence type="ECO:0000313" key="1">
    <source>
        <dbReference type="EMBL" id="EXU75057.1"/>
    </source>
</evidence>
<name>A0A014PVZ8_9GAMM</name>
<gene>
    <name evidence="1" type="ORF">BG55_15035</name>
</gene>
<accession>A0A014PVZ8</accession>
<dbReference type="STRING" id="69222.BG55_15035"/>
<evidence type="ECO:0000313" key="2">
    <source>
        <dbReference type="Proteomes" id="UP000019918"/>
    </source>
</evidence>
<reference evidence="1 2" key="1">
    <citation type="submission" date="2014-02" db="EMBL/GenBank/DDBJ databases">
        <title>Draft genome of Erwinia mallotivora strain BT-MARDI, a papaya dieback pathogen.</title>
        <authorList>
            <person name="Redzuan R."/>
            <person name="Abu Bakar N."/>
            <person name="Badrun R."/>
            <person name="Mohd Raih M.F."/>
            <person name="Rozano L."/>
            <person name="Mat Amin N."/>
        </authorList>
    </citation>
    <scope>NUCLEOTIDE SEQUENCE [LARGE SCALE GENOMIC DNA]</scope>
    <source>
        <strain evidence="1 2">BT-MARDI</strain>
    </source>
</reference>
<dbReference type="AlphaFoldDB" id="A0A014PVZ8"/>
<comment type="caution">
    <text evidence="1">The sequence shown here is derived from an EMBL/GenBank/DDBJ whole genome shotgun (WGS) entry which is preliminary data.</text>
</comment>
<sequence length="65" mass="7255">MHSASNDNCLSLLNDKTKNDLSFTDKNSLTVRLINQALTGPVMQQHRTFQRTDPLLRAARAVTDA</sequence>
<dbReference type="Proteomes" id="UP000019918">
    <property type="component" value="Unassembled WGS sequence"/>
</dbReference>
<organism evidence="1 2">
    <name type="scientific">Erwinia mallotivora</name>
    <dbReference type="NCBI Taxonomy" id="69222"/>
    <lineage>
        <taxon>Bacteria</taxon>
        <taxon>Pseudomonadati</taxon>
        <taxon>Pseudomonadota</taxon>
        <taxon>Gammaproteobacteria</taxon>
        <taxon>Enterobacterales</taxon>
        <taxon>Erwiniaceae</taxon>
        <taxon>Erwinia</taxon>
    </lineage>
</organism>
<keyword evidence="2" id="KW-1185">Reference proteome</keyword>